<comment type="similarity">
    <text evidence="2">Belongs to the pterin-4-alpha-carbinolamine dehydratase family.</text>
</comment>
<gene>
    <name evidence="6" type="ORF">PIB30_064526</name>
</gene>
<comment type="caution">
    <text evidence="6">The sequence shown here is derived from an EMBL/GenBank/DDBJ whole genome shotgun (WGS) entry which is preliminary data.</text>
</comment>
<dbReference type="CDD" id="cd00913">
    <property type="entry name" value="PCD_DCoH_subfamily_a"/>
    <property type="match status" value="1"/>
</dbReference>
<evidence type="ECO:0000313" key="7">
    <source>
        <dbReference type="Proteomes" id="UP001341840"/>
    </source>
</evidence>
<dbReference type="SUPFAM" id="SSF55248">
    <property type="entry name" value="PCD-like"/>
    <property type="match status" value="1"/>
</dbReference>
<evidence type="ECO:0000313" key="6">
    <source>
        <dbReference type="EMBL" id="MED6137378.1"/>
    </source>
</evidence>
<evidence type="ECO:0000256" key="4">
    <source>
        <dbReference type="ARBA" id="ARBA00023239"/>
    </source>
</evidence>
<evidence type="ECO:0000256" key="3">
    <source>
        <dbReference type="ARBA" id="ARBA00013252"/>
    </source>
</evidence>
<reference evidence="6 7" key="1">
    <citation type="journal article" date="2023" name="Plants (Basel)">
        <title>Bridging the Gap: Combining Genomics and Transcriptomics Approaches to Understand Stylosanthes scabra, an Orphan Legume from the Brazilian Caatinga.</title>
        <authorList>
            <person name="Ferreira-Neto J.R.C."/>
            <person name="da Silva M.D."/>
            <person name="Binneck E."/>
            <person name="de Melo N.F."/>
            <person name="da Silva R.H."/>
            <person name="de Melo A.L.T.M."/>
            <person name="Pandolfi V."/>
            <person name="Bustamante F.O."/>
            <person name="Brasileiro-Vidal A.C."/>
            <person name="Benko-Iseppon A.M."/>
        </authorList>
    </citation>
    <scope>NUCLEOTIDE SEQUENCE [LARGE SCALE GENOMIC DNA]</scope>
    <source>
        <tissue evidence="6">Leaves</tissue>
    </source>
</reference>
<sequence>MITETLRGFRLSAFTSIVECSSSESEFELTNRRPWSWKDMMAMACAPLHLQHLRRLHRFGFLHLPNHPLSRRNFWHPPPHHPFTPPNHRTFQSAVPKGLRDKKCVPCNLKELRPMTEDAAHTLMPQVSEWNLVKEDGIFKLKRTWKVKTFTKGLEFLKIVGDLAESEGHHPDLHLGGWNNVTIEIWTHAVGGLTENDFILAAKIDKLNVNDLLRRKPSD</sequence>
<evidence type="ECO:0000256" key="1">
    <source>
        <dbReference type="ARBA" id="ARBA00001554"/>
    </source>
</evidence>
<accession>A0ABU6SNJ9</accession>
<dbReference type="Proteomes" id="UP001341840">
    <property type="component" value="Unassembled WGS sequence"/>
</dbReference>
<dbReference type="EMBL" id="JASCZI010061045">
    <property type="protein sequence ID" value="MED6137378.1"/>
    <property type="molecule type" value="Genomic_DNA"/>
</dbReference>
<dbReference type="EC" id="4.2.1.96" evidence="3"/>
<organism evidence="6 7">
    <name type="scientific">Stylosanthes scabra</name>
    <dbReference type="NCBI Taxonomy" id="79078"/>
    <lineage>
        <taxon>Eukaryota</taxon>
        <taxon>Viridiplantae</taxon>
        <taxon>Streptophyta</taxon>
        <taxon>Embryophyta</taxon>
        <taxon>Tracheophyta</taxon>
        <taxon>Spermatophyta</taxon>
        <taxon>Magnoliopsida</taxon>
        <taxon>eudicotyledons</taxon>
        <taxon>Gunneridae</taxon>
        <taxon>Pentapetalae</taxon>
        <taxon>rosids</taxon>
        <taxon>fabids</taxon>
        <taxon>Fabales</taxon>
        <taxon>Fabaceae</taxon>
        <taxon>Papilionoideae</taxon>
        <taxon>50 kb inversion clade</taxon>
        <taxon>dalbergioids sensu lato</taxon>
        <taxon>Dalbergieae</taxon>
        <taxon>Pterocarpus clade</taxon>
        <taxon>Stylosanthes</taxon>
    </lineage>
</organism>
<evidence type="ECO:0000256" key="5">
    <source>
        <dbReference type="ARBA" id="ARBA00030497"/>
    </source>
</evidence>
<dbReference type="InterPro" id="IPR036428">
    <property type="entry name" value="PCD_sf"/>
</dbReference>
<name>A0ABU6SNJ9_9FABA</name>
<dbReference type="PANTHER" id="PTHR12599">
    <property type="entry name" value="PTERIN-4-ALPHA-CARBINOLAMINE DEHYDRATASE"/>
    <property type="match status" value="1"/>
</dbReference>
<keyword evidence="7" id="KW-1185">Reference proteome</keyword>
<protein>
    <recommendedName>
        <fullName evidence="3">4a-hydroxytetrahydrobiopterin dehydratase</fullName>
        <ecNumber evidence="3">4.2.1.96</ecNumber>
    </recommendedName>
    <alternativeName>
        <fullName evidence="5">4-alpha-hydroxy-tetrahydropterin dehydratase</fullName>
    </alternativeName>
</protein>
<keyword evidence="4" id="KW-0456">Lyase</keyword>
<dbReference type="PANTHER" id="PTHR12599:SF0">
    <property type="entry name" value="PTERIN-4-ALPHA-CARBINOLAMINE DEHYDRATASE"/>
    <property type="match status" value="1"/>
</dbReference>
<dbReference type="Gene3D" id="3.30.1360.20">
    <property type="entry name" value="Transcriptional coactivator/pterin dehydratase"/>
    <property type="match status" value="1"/>
</dbReference>
<dbReference type="Pfam" id="PF01329">
    <property type="entry name" value="Pterin_4a"/>
    <property type="match status" value="1"/>
</dbReference>
<comment type="catalytic activity">
    <reaction evidence="1">
        <text>(4aS,6R)-4a-hydroxy-L-erythro-5,6,7,8-tetrahydrobiopterin = (6R)-L-erythro-6,7-dihydrobiopterin + H2O</text>
        <dbReference type="Rhea" id="RHEA:11920"/>
        <dbReference type="ChEBI" id="CHEBI:15377"/>
        <dbReference type="ChEBI" id="CHEBI:15642"/>
        <dbReference type="ChEBI" id="CHEBI:43120"/>
        <dbReference type="EC" id="4.2.1.96"/>
    </reaction>
</comment>
<dbReference type="InterPro" id="IPR001533">
    <property type="entry name" value="Pterin_deHydtase"/>
</dbReference>
<proteinExistence type="inferred from homology"/>
<evidence type="ECO:0000256" key="2">
    <source>
        <dbReference type="ARBA" id="ARBA00006472"/>
    </source>
</evidence>